<dbReference type="CDD" id="cd17039">
    <property type="entry name" value="Ubl_ubiquitin_like"/>
    <property type="match status" value="1"/>
</dbReference>
<proteinExistence type="inferred from homology"/>
<evidence type="ECO:0000256" key="1">
    <source>
        <dbReference type="ARBA" id="ARBA00004240"/>
    </source>
</evidence>
<accession>A0ABP0QNA3</accession>
<evidence type="ECO:0000256" key="7">
    <source>
        <dbReference type="ARBA" id="ARBA00022892"/>
    </source>
</evidence>
<dbReference type="InterPro" id="IPR032675">
    <property type="entry name" value="LRR_dom_sf"/>
</dbReference>
<dbReference type="Gene3D" id="3.40.50.300">
    <property type="entry name" value="P-loop containing nucleotide triphosphate hydrolases"/>
    <property type="match status" value="2"/>
</dbReference>
<keyword evidence="5" id="KW-0547">Nucleotide-binding</keyword>
<dbReference type="Pfam" id="PF13306">
    <property type="entry name" value="LRR_5"/>
    <property type="match status" value="1"/>
</dbReference>
<dbReference type="InterPro" id="IPR037185">
    <property type="entry name" value="EmrE-like"/>
</dbReference>
<dbReference type="PROSITE" id="PS51417">
    <property type="entry name" value="ARF"/>
    <property type="match status" value="1"/>
</dbReference>
<keyword evidence="11" id="KW-0472">Membrane</keyword>
<dbReference type="PRINTS" id="PR00328">
    <property type="entry name" value="SAR1GTPBP"/>
</dbReference>
<protein>
    <submittedName>
        <fullName evidence="12">GTP-binding protein SAR1B</fullName>
    </submittedName>
</protein>
<feature type="transmembrane region" description="Helical" evidence="11">
    <location>
        <begin position="241"/>
        <end position="259"/>
    </location>
</feature>
<evidence type="ECO:0000313" key="13">
    <source>
        <dbReference type="Proteomes" id="UP001642464"/>
    </source>
</evidence>
<evidence type="ECO:0000256" key="4">
    <source>
        <dbReference type="ARBA" id="ARBA00022448"/>
    </source>
</evidence>
<evidence type="ECO:0000256" key="2">
    <source>
        <dbReference type="ARBA" id="ARBA00004555"/>
    </source>
</evidence>
<evidence type="ECO:0000256" key="9">
    <source>
        <dbReference type="ARBA" id="ARBA00023034"/>
    </source>
</evidence>
<dbReference type="InterPro" id="IPR027417">
    <property type="entry name" value="P-loop_NTPase"/>
</dbReference>
<sequence length="410" mass="45778">MLRDGRLSLNAPTLYPNNEELQICGIRFRTFDLGGHETARRIWKETWDVPTDERKKHDGIWKDYLTAVDGVIFLVDAADRTRFEEAAEELGRLLDDPALAKVFKPRAFIQSMVRPSILRGNKIDIPVAASEDELRHSLGLYTHMTSGMGYAEAFDWLAKLVVLACVITLIMEGSGIIKEMLSWSQLWRFMISALMFTAGSGLVLAAYCVGTSPVEVVTFGYSYMPICAVLSYFAFNRRYGRLEWLSVGMLTLGVLAFVLPEPWIPIRQMNGKVTILEVMPESTVRQLKRQLKGWQVCEEELTRKMSKVDLIVGEKQLVDGDETVIQVPNRVRMIEQEAFLGCSSLTSVTIGTSMAIIQAAAFAGCSALARVKLLCAVTRVEDGAFDGCPQIERGLTVEEAKRIGIPGLRR</sequence>
<comment type="caution">
    <text evidence="12">The sequence shown here is derived from an EMBL/GenBank/DDBJ whole genome shotgun (WGS) entry which is preliminary data.</text>
</comment>
<dbReference type="SUPFAM" id="SSF103481">
    <property type="entry name" value="Multidrug resistance efflux transporter EmrE"/>
    <property type="match status" value="1"/>
</dbReference>
<evidence type="ECO:0000256" key="10">
    <source>
        <dbReference type="ARBA" id="ARBA00023134"/>
    </source>
</evidence>
<keyword evidence="10" id="KW-0342">GTP-binding</keyword>
<keyword evidence="7" id="KW-0931">ER-Golgi transport</keyword>
<comment type="similarity">
    <text evidence="3">Belongs to the small GTPase superfamily. SAR1 family.</text>
</comment>
<evidence type="ECO:0000256" key="8">
    <source>
        <dbReference type="ARBA" id="ARBA00022927"/>
    </source>
</evidence>
<evidence type="ECO:0000256" key="3">
    <source>
        <dbReference type="ARBA" id="ARBA00007507"/>
    </source>
</evidence>
<dbReference type="Gene3D" id="3.80.10.10">
    <property type="entry name" value="Ribonuclease Inhibitor"/>
    <property type="match status" value="1"/>
</dbReference>
<dbReference type="Pfam" id="PF00025">
    <property type="entry name" value="Arf"/>
    <property type="match status" value="2"/>
</dbReference>
<comment type="subcellular location">
    <subcellularLocation>
        <location evidence="1">Endoplasmic reticulum</location>
    </subcellularLocation>
    <subcellularLocation>
        <location evidence="2">Golgi apparatus</location>
    </subcellularLocation>
</comment>
<gene>
    <name evidence="12" type="ORF">SCF082_LOCUS42342</name>
</gene>
<evidence type="ECO:0000256" key="5">
    <source>
        <dbReference type="ARBA" id="ARBA00022741"/>
    </source>
</evidence>
<keyword evidence="11" id="KW-1133">Transmembrane helix</keyword>
<keyword evidence="9" id="KW-0333">Golgi apparatus</keyword>
<organism evidence="12 13">
    <name type="scientific">Durusdinium trenchii</name>
    <dbReference type="NCBI Taxonomy" id="1381693"/>
    <lineage>
        <taxon>Eukaryota</taxon>
        <taxon>Sar</taxon>
        <taxon>Alveolata</taxon>
        <taxon>Dinophyceae</taxon>
        <taxon>Suessiales</taxon>
        <taxon>Symbiodiniaceae</taxon>
        <taxon>Durusdinium</taxon>
    </lineage>
</organism>
<keyword evidence="6" id="KW-0256">Endoplasmic reticulum</keyword>
<dbReference type="PROSITE" id="PS51422">
    <property type="entry name" value="SAR1"/>
    <property type="match status" value="1"/>
</dbReference>
<evidence type="ECO:0000313" key="12">
    <source>
        <dbReference type="EMBL" id="CAK9089748.1"/>
    </source>
</evidence>
<dbReference type="PANTHER" id="PTHR45684">
    <property type="entry name" value="RE74312P"/>
    <property type="match status" value="1"/>
</dbReference>
<feature type="transmembrane region" description="Helical" evidence="11">
    <location>
        <begin position="156"/>
        <end position="177"/>
    </location>
</feature>
<dbReference type="SUPFAM" id="SSF52540">
    <property type="entry name" value="P-loop containing nucleoside triphosphate hydrolases"/>
    <property type="match status" value="1"/>
</dbReference>
<reference evidence="12 13" key="1">
    <citation type="submission" date="2024-02" db="EMBL/GenBank/DDBJ databases">
        <authorList>
            <person name="Chen Y."/>
            <person name="Shah S."/>
            <person name="Dougan E. K."/>
            <person name="Thang M."/>
            <person name="Chan C."/>
        </authorList>
    </citation>
    <scope>NUCLEOTIDE SEQUENCE [LARGE SCALE GENOMIC DNA]</scope>
</reference>
<name>A0ABP0QNA3_9DINO</name>
<dbReference type="InterPro" id="IPR026906">
    <property type="entry name" value="LRR_5"/>
</dbReference>
<evidence type="ECO:0000256" key="11">
    <source>
        <dbReference type="SAM" id="Phobius"/>
    </source>
</evidence>
<dbReference type="SMART" id="SM00178">
    <property type="entry name" value="SAR"/>
    <property type="match status" value="1"/>
</dbReference>
<dbReference type="InterPro" id="IPR006687">
    <property type="entry name" value="Small_GTPase_SAR1"/>
</dbReference>
<feature type="transmembrane region" description="Helical" evidence="11">
    <location>
        <begin position="189"/>
        <end position="209"/>
    </location>
</feature>
<keyword evidence="11" id="KW-0812">Transmembrane</keyword>
<keyword evidence="4" id="KW-0813">Transport</keyword>
<evidence type="ECO:0000256" key="6">
    <source>
        <dbReference type="ARBA" id="ARBA00022824"/>
    </source>
</evidence>
<dbReference type="Proteomes" id="UP001642464">
    <property type="component" value="Unassembled WGS sequence"/>
</dbReference>
<feature type="transmembrane region" description="Helical" evidence="11">
    <location>
        <begin position="216"/>
        <end position="235"/>
    </location>
</feature>
<dbReference type="InterPro" id="IPR006689">
    <property type="entry name" value="Small_GTPase_ARF/SAR"/>
</dbReference>
<keyword evidence="13" id="KW-1185">Reference proteome</keyword>
<dbReference type="EMBL" id="CAXAMM010039884">
    <property type="protein sequence ID" value="CAK9089748.1"/>
    <property type="molecule type" value="Genomic_DNA"/>
</dbReference>
<keyword evidence="8" id="KW-0653">Protein transport</keyword>